<evidence type="ECO:0000259" key="2">
    <source>
        <dbReference type="Pfam" id="PF00534"/>
    </source>
</evidence>
<dbReference type="PANTHER" id="PTHR46401">
    <property type="entry name" value="GLYCOSYLTRANSFERASE WBBK-RELATED"/>
    <property type="match status" value="1"/>
</dbReference>
<dbReference type="AlphaFoldDB" id="A0A7G9GPH0"/>
<keyword evidence="1 4" id="KW-0808">Transferase</keyword>
<dbReference type="CDD" id="cd03808">
    <property type="entry name" value="GT4_CapM-like"/>
    <property type="match status" value="1"/>
</dbReference>
<gene>
    <name evidence="4" type="ORF">H9Q80_01750</name>
</gene>
<dbReference type="Pfam" id="PF13477">
    <property type="entry name" value="Glyco_trans_4_2"/>
    <property type="match status" value="1"/>
</dbReference>
<dbReference type="GO" id="GO:0009103">
    <property type="term" value="P:lipopolysaccharide biosynthetic process"/>
    <property type="evidence" value="ECO:0007669"/>
    <property type="project" value="TreeGrafter"/>
</dbReference>
<organism evidence="4 5">
    <name type="scientific">[Eubacterium] hominis</name>
    <dbReference type="NCBI Taxonomy" id="2764325"/>
    <lineage>
        <taxon>Bacteria</taxon>
        <taxon>Bacillati</taxon>
        <taxon>Bacillota</taxon>
        <taxon>Erysipelotrichia</taxon>
        <taxon>Erysipelotrichales</taxon>
        <taxon>Erysipelotrichaceae</taxon>
        <taxon>Amedibacillus</taxon>
    </lineage>
</organism>
<dbReference type="EMBL" id="CP060636">
    <property type="protein sequence ID" value="QNM12702.1"/>
    <property type="molecule type" value="Genomic_DNA"/>
</dbReference>
<dbReference type="Pfam" id="PF00534">
    <property type="entry name" value="Glycos_transf_1"/>
    <property type="match status" value="1"/>
</dbReference>
<reference evidence="4 5" key="1">
    <citation type="submission" date="2020-08" db="EMBL/GenBank/DDBJ databases">
        <authorList>
            <person name="Liu C."/>
            <person name="Sun Q."/>
        </authorList>
    </citation>
    <scope>NUCLEOTIDE SEQUENCE [LARGE SCALE GENOMIC DNA]</scope>
    <source>
        <strain evidence="4 5">NSJ-61</strain>
    </source>
</reference>
<dbReference type="Proteomes" id="UP000515856">
    <property type="component" value="Chromosome"/>
</dbReference>
<evidence type="ECO:0000259" key="3">
    <source>
        <dbReference type="Pfam" id="PF13477"/>
    </source>
</evidence>
<accession>A0A7G9GPH0</accession>
<feature type="domain" description="Glycosyl transferase family 1" evidence="2">
    <location>
        <begin position="180"/>
        <end position="340"/>
    </location>
</feature>
<evidence type="ECO:0000313" key="4">
    <source>
        <dbReference type="EMBL" id="QNM12702.1"/>
    </source>
</evidence>
<dbReference type="Gene3D" id="3.40.50.2000">
    <property type="entry name" value="Glycogen Phosphorylase B"/>
    <property type="match status" value="2"/>
</dbReference>
<name>A0A7G9GPH0_9FIRM</name>
<feature type="domain" description="Glycosyltransferase subfamily 4-like N-terminal" evidence="3">
    <location>
        <begin position="4"/>
        <end position="144"/>
    </location>
</feature>
<protein>
    <submittedName>
        <fullName evidence="4">Glycosyltransferase family 4 protein</fullName>
    </submittedName>
</protein>
<evidence type="ECO:0000256" key="1">
    <source>
        <dbReference type="ARBA" id="ARBA00022679"/>
    </source>
</evidence>
<keyword evidence="5" id="KW-1185">Reference proteome</keyword>
<sequence length="364" mass="42477">MNKKILVLCNHNIVLYNFKKELIKALKEEGFDIYISMPFDNSLNYFENELKCKCFETQVDRRGLNPLKDLKLFRKYNHLIKIIKPDLIFAMTIKPTIYGGICSRIHRINFITNITGIGTTFQNNSLLKKVIISLYKKALHNCKACFFENEENKKIFLEYGIVNEKQAITVKGAGVNLNEFRIQPQVKKDCLVFSFVGRVMKEKGIDEFLYCVEKLKAKKDIEFRVYGFCEDDYLKQLKKLEKNENFKYYGFVKDMKKVYKESDVIVLPSYHEGMSNVLLEAAACGDVIITTNIYGCKEAVDNGKTGFLIRKKNKEELLECIKLISKMNYNDIKEMGVAAREKMVIEFDREKINQIYLKTINDKF</sequence>
<proteinExistence type="predicted"/>
<dbReference type="SUPFAM" id="SSF53756">
    <property type="entry name" value="UDP-Glycosyltransferase/glycogen phosphorylase"/>
    <property type="match status" value="1"/>
</dbReference>
<dbReference type="GO" id="GO:0016757">
    <property type="term" value="F:glycosyltransferase activity"/>
    <property type="evidence" value="ECO:0007669"/>
    <property type="project" value="InterPro"/>
</dbReference>
<dbReference type="KEGG" id="ehn:H9Q80_01750"/>
<dbReference type="RefSeq" id="WP_158552353.1">
    <property type="nucleotide sequence ID" value="NZ_CP060636.1"/>
</dbReference>
<dbReference type="InterPro" id="IPR028098">
    <property type="entry name" value="Glyco_trans_4-like_N"/>
</dbReference>
<evidence type="ECO:0000313" key="5">
    <source>
        <dbReference type="Proteomes" id="UP000515856"/>
    </source>
</evidence>
<dbReference type="InterPro" id="IPR001296">
    <property type="entry name" value="Glyco_trans_1"/>
</dbReference>
<dbReference type="PANTHER" id="PTHR46401:SF2">
    <property type="entry name" value="GLYCOSYLTRANSFERASE WBBK-RELATED"/>
    <property type="match status" value="1"/>
</dbReference>